<evidence type="ECO:0000256" key="1">
    <source>
        <dbReference type="SAM" id="MobiDB-lite"/>
    </source>
</evidence>
<reference evidence="2 3" key="1">
    <citation type="journal article" date="2011" name="J. Bacteriol.">
        <title>Genome of Ochrobactrum anthropi ATCC 49188 T, a versatile opportunistic pathogen and symbiont of several eukaryotic hosts.</title>
        <authorList>
            <person name="Chain P.S."/>
            <person name="Lang D.M."/>
            <person name="Comerci D.J."/>
            <person name="Malfatti S.A."/>
            <person name="Vergez L.M."/>
            <person name="Shin M."/>
            <person name="Ugalde R.A."/>
            <person name="Garcia E."/>
            <person name="Tolmasky M.E."/>
        </authorList>
    </citation>
    <scope>NUCLEOTIDE SEQUENCE [LARGE SCALE GENOMIC DNA]</scope>
    <source>
        <strain evidence="3">ATCC 49188 / DSM 6882 / CCUG 24695 / JCM 21032 / LMG 3331 / NBRC 15819 / NCTC 12168 / Alc 37</strain>
    </source>
</reference>
<dbReference type="KEGG" id="oan:Oant_4792"/>
<dbReference type="Proteomes" id="UP000002301">
    <property type="component" value="Plasmid pOANT02"/>
</dbReference>
<gene>
    <name evidence="2" type="ordered locus">Oant_4792</name>
</gene>
<evidence type="ECO:0000313" key="3">
    <source>
        <dbReference type="Proteomes" id="UP000002301"/>
    </source>
</evidence>
<protein>
    <submittedName>
        <fullName evidence="2">Uncharacterized protein</fullName>
    </submittedName>
</protein>
<sequence length="108" mass="11833">MTTRKYRRVYSEEEGMFGPKQPGDYPRREIDCQEAVSQGIAELVKRAVVSGARDAEVTAAIARTQVIGVPELIQDAVEAGWSEEEAATAIRVVAENMHRGVTGTDPEE</sequence>
<proteinExistence type="predicted"/>
<evidence type="ECO:0000313" key="2">
    <source>
        <dbReference type="EMBL" id="ABS17379.1"/>
    </source>
</evidence>
<accession>A6X825</accession>
<feature type="region of interest" description="Disordered" evidence="1">
    <location>
        <begin position="1"/>
        <end position="26"/>
    </location>
</feature>
<keyword evidence="3" id="KW-1185">Reference proteome</keyword>
<organism evidence="2 3">
    <name type="scientific">Brucella anthropi (strain ATCC 49188 / DSM 6882 / CCUG 24695 / JCM 21032 / LMG 3331 / NBRC 15819 / NCTC 12168 / Alc 37)</name>
    <name type="common">Ochrobactrum anthropi</name>
    <dbReference type="NCBI Taxonomy" id="439375"/>
    <lineage>
        <taxon>Bacteria</taxon>
        <taxon>Pseudomonadati</taxon>
        <taxon>Pseudomonadota</taxon>
        <taxon>Alphaproteobacteria</taxon>
        <taxon>Hyphomicrobiales</taxon>
        <taxon>Brucellaceae</taxon>
        <taxon>Brucella/Ochrobactrum group</taxon>
        <taxon>Brucella</taxon>
    </lineage>
</organism>
<dbReference type="HOGENOM" id="CLU_2396737_0_0_5"/>
<keyword evidence="2" id="KW-0614">Plasmid</keyword>
<geneLocation type="plasmid" evidence="2 3">
    <name>pOANT02</name>
</geneLocation>
<dbReference type="EMBL" id="CP000761">
    <property type="protein sequence ID" value="ABS17379.1"/>
    <property type="molecule type" value="Genomic_DNA"/>
</dbReference>
<name>A6X825_BRUA4</name>
<dbReference type="AlphaFoldDB" id="A6X825"/>